<organism evidence="2 3">
    <name type="scientific">Lactuca virosa</name>
    <dbReference type="NCBI Taxonomy" id="75947"/>
    <lineage>
        <taxon>Eukaryota</taxon>
        <taxon>Viridiplantae</taxon>
        <taxon>Streptophyta</taxon>
        <taxon>Embryophyta</taxon>
        <taxon>Tracheophyta</taxon>
        <taxon>Spermatophyta</taxon>
        <taxon>Magnoliopsida</taxon>
        <taxon>eudicotyledons</taxon>
        <taxon>Gunneridae</taxon>
        <taxon>Pentapetalae</taxon>
        <taxon>asterids</taxon>
        <taxon>campanulids</taxon>
        <taxon>Asterales</taxon>
        <taxon>Asteraceae</taxon>
        <taxon>Cichorioideae</taxon>
        <taxon>Cichorieae</taxon>
        <taxon>Lactucinae</taxon>
        <taxon>Lactuca</taxon>
    </lineage>
</organism>
<dbReference type="EMBL" id="CAKMRJ010003334">
    <property type="protein sequence ID" value="CAH1432249.1"/>
    <property type="molecule type" value="Genomic_DNA"/>
</dbReference>
<proteinExistence type="predicted"/>
<comment type="caution">
    <text evidence="2">The sequence shown here is derived from an EMBL/GenBank/DDBJ whole genome shotgun (WGS) entry which is preliminary data.</text>
</comment>
<evidence type="ECO:0000256" key="1">
    <source>
        <dbReference type="SAM" id="Phobius"/>
    </source>
</evidence>
<keyword evidence="1" id="KW-0472">Membrane</keyword>
<sequence length="69" mass="7563">MERKGGKAGATVTGFLPQIQLFFLIFFSTGFIIVPLPDTLFEAGSSRDLNTDLCSDLFIKITSQDSVFV</sequence>
<keyword evidence="3" id="KW-1185">Reference proteome</keyword>
<evidence type="ECO:0000313" key="3">
    <source>
        <dbReference type="Proteomes" id="UP001157418"/>
    </source>
</evidence>
<evidence type="ECO:0000313" key="2">
    <source>
        <dbReference type="EMBL" id="CAH1432249.1"/>
    </source>
</evidence>
<keyword evidence="1" id="KW-1133">Transmembrane helix</keyword>
<protein>
    <submittedName>
        <fullName evidence="2">Uncharacterized protein</fullName>
    </submittedName>
</protein>
<keyword evidence="1" id="KW-0812">Transmembrane</keyword>
<dbReference type="AlphaFoldDB" id="A0AAU9MWP5"/>
<dbReference type="Proteomes" id="UP001157418">
    <property type="component" value="Unassembled WGS sequence"/>
</dbReference>
<accession>A0AAU9MWP5</accession>
<reference evidence="2 3" key="1">
    <citation type="submission" date="2022-01" db="EMBL/GenBank/DDBJ databases">
        <authorList>
            <person name="Xiong W."/>
            <person name="Schranz E."/>
        </authorList>
    </citation>
    <scope>NUCLEOTIDE SEQUENCE [LARGE SCALE GENOMIC DNA]</scope>
</reference>
<gene>
    <name evidence="2" type="ORF">LVIROSA_LOCUS18911</name>
</gene>
<feature type="transmembrane region" description="Helical" evidence="1">
    <location>
        <begin position="12"/>
        <end position="34"/>
    </location>
</feature>
<name>A0AAU9MWP5_9ASTR</name>